<keyword evidence="2" id="KW-1185">Reference proteome</keyword>
<gene>
    <name evidence="1" type="ORF">N8E88_21960</name>
</gene>
<reference evidence="1" key="1">
    <citation type="submission" date="2022-09" db="EMBL/GenBank/DDBJ databases">
        <title>Interaction between co-microsymbionts with complementary sets of symbiotic genes in legume-rhizobium systems.</title>
        <authorList>
            <person name="Safronova V."/>
            <person name="Sazanova A."/>
            <person name="Afonin A."/>
            <person name="Chirak E."/>
        </authorList>
    </citation>
    <scope>NUCLEOTIDE SEQUENCE</scope>
    <source>
        <strain evidence="1">A18/3m</strain>
    </source>
</reference>
<organism evidence="1 2">
    <name type="scientific">Phyllobacterium zundukense</name>
    <dbReference type="NCBI Taxonomy" id="1867719"/>
    <lineage>
        <taxon>Bacteria</taxon>
        <taxon>Pseudomonadati</taxon>
        <taxon>Pseudomonadota</taxon>
        <taxon>Alphaproteobacteria</taxon>
        <taxon>Hyphomicrobiales</taxon>
        <taxon>Phyllobacteriaceae</taxon>
        <taxon>Phyllobacterium</taxon>
    </lineage>
</organism>
<proteinExistence type="predicted"/>
<dbReference type="EMBL" id="CP104973">
    <property type="protein sequence ID" value="UXN59258.1"/>
    <property type="molecule type" value="Genomic_DNA"/>
</dbReference>
<evidence type="ECO:0000313" key="1">
    <source>
        <dbReference type="EMBL" id="UXN59258.1"/>
    </source>
</evidence>
<sequence length="152" mass="17428">MPTYDLNTVLAELKTLSKGEISRVPLPDDALIAQYERETGFTFPEDYKVFLKKASNVSYGLMEPLYLTTSTDPIFLAQDLKENIVAAKQVGVPADWLPICYDNGDFYCIVPDGRVRFWSHNGYSDESWEDLAAWIKQVWIDEYLQTEEDDKA</sequence>
<dbReference type="Proteomes" id="UP001061991">
    <property type="component" value="Chromosome"/>
</dbReference>
<evidence type="ECO:0000313" key="2">
    <source>
        <dbReference type="Proteomes" id="UP001061991"/>
    </source>
</evidence>
<accession>A0ACD4D043</accession>
<protein>
    <submittedName>
        <fullName evidence="1">SMI1/KNR4 family protein</fullName>
    </submittedName>
</protein>
<name>A0ACD4D043_9HYPH</name>